<dbReference type="InterPro" id="IPR034998">
    <property type="entry name" value="ANKLE1"/>
</dbReference>
<keyword evidence="1" id="KW-0040">ANK repeat</keyword>
<dbReference type="GO" id="GO:0000724">
    <property type="term" value="P:double-strand break repair via homologous recombination"/>
    <property type="evidence" value="ECO:0007669"/>
    <property type="project" value="TreeGrafter"/>
</dbReference>
<dbReference type="SMART" id="SM00540">
    <property type="entry name" value="LEM"/>
    <property type="match status" value="1"/>
</dbReference>
<dbReference type="GeneID" id="108257283"/>
<evidence type="ECO:0000259" key="3">
    <source>
        <dbReference type="PROSITE" id="PS50954"/>
    </source>
</evidence>
<proteinExistence type="predicted"/>
<evidence type="ECO:0000313" key="4">
    <source>
        <dbReference type="Proteomes" id="UP000221080"/>
    </source>
</evidence>
<feature type="region of interest" description="Disordered" evidence="2">
    <location>
        <begin position="437"/>
        <end position="456"/>
    </location>
</feature>
<dbReference type="AlphaFoldDB" id="A0A2D0PWI4"/>
<dbReference type="Pfam" id="PF22945">
    <property type="entry name" value="LEM-3_GIY-YIG"/>
    <property type="match status" value="1"/>
</dbReference>
<feature type="domain" description="LEM" evidence="3">
    <location>
        <begin position="712"/>
        <end position="756"/>
    </location>
</feature>
<dbReference type="Pfam" id="PF12796">
    <property type="entry name" value="Ank_2"/>
    <property type="match status" value="1"/>
</dbReference>
<dbReference type="CDD" id="cd10454">
    <property type="entry name" value="GIY-YIG_COG3680_Meta"/>
    <property type="match status" value="1"/>
</dbReference>
<dbReference type="Pfam" id="PF03020">
    <property type="entry name" value="LEM"/>
    <property type="match status" value="1"/>
</dbReference>
<dbReference type="PROSITE" id="PS50088">
    <property type="entry name" value="ANK_REPEAT"/>
    <property type="match status" value="3"/>
</dbReference>
<dbReference type="Proteomes" id="UP000221080">
    <property type="component" value="Chromosome 24"/>
</dbReference>
<feature type="region of interest" description="Disordered" evidence="2">
    <location>
        <begin position="362"/>
        <end position="420"/>
    </location>
</feature>
<dbReference type="PROSITE" id="PS50954">
    <property type="entry name" value="LEM"/>
    <property type="match status" value="1"/>
</dbReference>
<feature type="repeat" description="ANK" evidence="1">
    <location>
        <begin position="76"/>
        <end position="108"/>
    </location>
</feature>
<dbReference type="InterPro" id="IPR003887">
    <property type="entry name" value="LEM_dom"/>
</dbReference>
<sequence length="978" mass="108704">MNEKRNNLASLLHLAVNETDVRTVESLLQSGAEPNLVLEGGVAAVHLAAGKESEKGLRCLKVLLQNGADPNLRSGEDLTPLHIAALWGCYQNLKLLLKNGGDPSLRDQGGSKAVDLAEQEENSKCASILQEYESHTPQTGYEDLPKFQYSLYSGHSMRDCSGDLTLTSDFGDAPLSSTRYSSFYRKSETDGLRKARDRNESWLSDVSGFNARPSDMFNREEVGGSLPPVLSSTRLSGTNFKKSPEAAQPAVFFTPGRKSVTFRDYDEYFPDLKQNDDDASESRDSTVDFSLYPDFLHSERMTTVLQNQGIDVTSPDDVFVFCREGNTTEDFDKTVAGGTGLGEEDEDNEDGVFVDEVDEPERAAHAAVSSNSGSSQYSSCDSEPYKTTVEAPLPSENISPSDQDGWTKGSTDSDNEKKEELNLQSRACEDMINELSFTPSPFVTGRTRSRLSRCSQRNSVSSFSASSLFEQTLPTPTRVRRDLTQSDKPRRRRPSEDDRVSDLDSHMASLCVSSQVHGSQADTLIISGSLADTVIIPRGAPDESSGPSSSSCYHKEDVFTDDKEFLTSDVSASSAETRKNATSEDSSSSSESSSSLGHALEMPSTGCTPRYSMSRICNRSQTQSLANLSYTPGGRPLITDTDEPVEYLYTDTEEGHELIETHVPPTSNTSLSSSVSEETVIYDWRSVPTASTSPEKGKENRCPNDTVETAEISWADGLTDRDLRRKLAELGEKPGPINRDTRHLYVQKLRSLQKRHVSQKSVQDEPTAVTGYSPELNKALCSFHLPDCKADEFALCEQFDQPDQKKRWREGVIKSSFNYLLLDPRVTKNLPYRSQAMTPHECFQTFISSIFYVGKGKRSRPYSHLYEALEYFKGDKSSKKLCSKVQHILQVWNCGHGVISLHCFQNVIPVEAYTREACMVDAISLKMLTNQKRGDYYGTVSTWPAKRQRELGVHLLYRTMQIFLAEGERQLRPADIRR</sequence>
<feature type="region of interest" description="Disordered" evidence="2">
    <location>
        <begin position="471"/>
        <end position="502"/>
    </location>
</feature>
<dbReference type="GO" id="GO:0000712">
    <property type="term" value="P:resolution of meiotic recombination intermediates"/>
    <property type="evidence" value="ECO:0007669"/>
    <property type="project" value="TreeGrafter"/>
</dbReference>
<reference evidence="5" key="2">
    <citation type="submission" date="2025-08" db="UniProtKB">
        <authorList>
            <consortium name="RefSeq"/>
        </authorList>
    </citation>
    <scope>IDENTIFICATION</scope>
    <source>
        <tissue evidence="5">Blood</tissue>
    </source>
</reference>
<dbReference type="Gene3D" id="1.10.720.40">
    <property type="match status" value="1"/>
</dbReference>
<dbReference type="OMA" id="VFCRESS"/>
<dbReference type="SMART" id="SM00248">
    <property type="entry name" value="ANK"/>
    <property type="match status" value="3"/>
</dbReference>
<gene>
    <name evidence="5" type="primary">ankle1</name>
</gene>
<feature type="region of interest" description="Disordered" evidence="2">
    <location>
        <begin position="569"/>
        <end position="605"/>
    </location>
</feature>
<feature type="compositionally biased region" description="Basic and acidic residues" evidence="2">
    <location>
        <begin position="479"/>
        <end position="502"/>
    </location>
</feature>
<dbReference type="SUPFAM" id="SSF48403">
    <property type="entry name" value="Ankyrin repeat"/>
    <property type="match status" value="1"/>
</dbReference>
<dbReference type="PANTHER" id="PTHR46427">
    <property type="entry name" value="ANKYRIN REPEAT AND LEM DOMAIN-CONTAINING PROTEIN 1"/>
    <property type="match status" value="1"/>
</dbReference>
<dbReference type="InterPro" id="IPR011015">
    <property type="entry name" value="LEM/LEM-like_dom_sf"/>
</dbReference>
<accession>A0A2D0PWI4</accession>
<keyword evidence="4" id="KW-1185">Reference proteome</keyword>
<dbReference type="PROSITE" id="PS50297">
    <property type="entry name" value="ANK_REP_REGION"/>
    <property type="match status" value="2"/>
</dbReference>
<dbReference type="CDD" id="cd12934">
    <property type="entry name" value="LEM"/>
    <property type="match status" value="1"/>
</dbReference>
<dbReference type="KEGG" id="ipu:108257283"/>
<dbReference type="CTD" id="126549"/>
<dbReference type="PANTHER" id="PTHR46427:SF1">
    <property type="entry name" value="ANKYRIN REPEAT AND LEM DOMAIN-CONTAINING PROTEIN 1"/>
    <property type="match status" value="1"/>
</dbReference>
<name>A0A2D0PWI4_ICTPU</name>
<dbReference type="GO" id="GO:0005737">
    <property type="term" value="C:cytoplasm"/>
    <property type="evidence" value="ECO:0007669"/>
    <property type="project" value="TreeGrafter"/>
</dbReference>
<evidence type="ECO:0000256" key="1">
    <source>
        <dbReference type="PROSITE-ProRule" id="PRU00023"/>
    </source>
</evidence>
<dbReference type="GO" id="GO:0004520">
    <property type="term" value="F:DNA endonuclease activity"/>
    <property type="evidence" value="ECO:0007669"/>
    <property type="project" value="TreeGrafter"/>
</dbReference>
<protein>
    <submittedName>
        <fullName evidence="5">Ankyrin repeat and LEM domain-containing protein 1</fullName>
    </submittedName>
</protein>
<evidence type="ECO:0000256" key="2">
    <source>
        <dbReference type="SAM" id="MobiDB-lite"/>
    </source>
</evidence>
<feature type="repeat" description="ANK" evidence="1">
    <location>
        <begin position="40"/>
        <end position="75"/>
    </location>
</feature>
<feature type="compositionally biased region" description="Low complexity" evidence="2">
    <location>
        <begin position="365"/>
        <end position="382"/>
    </location>
</feature>
<dbReference type="SUPFAM" id="SSF63451">
    <property type="entry name" value="LEM domain"/>
    <property type="match status" value="1"/>
</dbReference>
<dbReference type="RefSeq" id="XP_017310404.1">
    <property type="nucleotide sequence ID" value="XM_017454915.3"/>
</dbReference>
<dbReference type="STRING" id="7998.ENSIPUP00000017203"/>
<dbReference type="InterPro" id="IPR036770">
    <property type="entry name" value="Ankyrin_rpt-contain_sf"/>
</dbReference>
<evidence type="ECO:0000313" key="5">
    <source>
        <dbReference type="RefSeq" id="XP_017310404.1"/>
    </source>
</evidence>
<feature type="compositionally biased region" description="Polar residues" evidence="2">
    <location>
        <begin position="396"/>
        <end position="412"/>
    </location>
</feature>
<feature type="repeat" description="ANK" evidence="1">
    <location>
        <begin position="7"/>
        <end position="39"/>
    </location>
</feature>
<dbReference type="GO" id="GO:0005654">
    <property type="term" value="C:nucleoplasm"/>
    <property type="evidence" value="ECO:0007669"/>
    <property type="project" value="TreeGrafter"/>
</dbReference>
<dbReference type="OrthoDB" id="1601181at2759"/>
<feature type="compositionally biased region" description="Low complexity" evidence="2">
    <location>
        <begin position="583"/>
        <end position="595"/>
    </location>
</feature>
<dbReference type="Gene3D" id="1.25.40.20">
    <property type="entry name" value="Ankyrin repeat-containing domain"/>
    <property type="match status" value="1"/>
</dbReference>
<organism evidence="4 5">
    <name type="scientific">Ictalurus punctatus</name>
    <name type="common">Channel catfish</name>
    <name type="synonym">Silurus punctatus</name>
    <dbReference type="NCBI Taxonomy" id="7998"/>
    <lineage>
        <taxon>Eukaryota</taxon>
        <taxon>Metazoa</taxon>
        <taxon>Chordata</taxon>
        <taxon>Craniata</taxon>
        <taxon>Vertebrata</taxon>
        <taxon>Euteleostomi</taxon>
        <taxon>Actinopterygii</taxon>
        <taxon>Neopterygii</taxon>
        <taxon>Teleostei</taxon>
        <taxon>Ostariophysi</taxon>
        <taxon>Siluriformes</taxon>
        <taxon>Ictaluridae</taxon>
        <taxon>Ictalurus</taxon>
    </lineage>
</organism>
<dbReference type="InterPro" id="IPR002110">
    <property type="entry name" value="Ankyrin_rpt"/>
</dbReference>
<reference evidence="4" key="1">
    <citation type="journal article" date="2016" name="Nat. Commun.">
        <title>The channel catfish genome sequence provides insights into the evolution of scale formation in teleosts.</title>
        <authorList>
            <person name="Liu Z."/>
            <person name="Liu S."/>
            <person name="Yao J."/>
            <person name="Bao L."/>
            <person name="Zhang J."/>
            <person name="Li Y."/>
            <person name="Jiang C."/>
            <person name="Sun L."/>
            <person name="Wang R."/>
            <person name="Zhang Y."/>
            <person name="Zhou T."/>
            <person name="Zeng Q."/>
            <person name="Fu Q."/>
            <person name="Gao S."/>
            <person name="Li N."/>
            <person name="Koren S."/>
            <person name="Jiang Y."/>
            <person name="Zimin A."/>
            <person name="Xu P."/>
            <person name="Phillippy A.M."/>
            <person name="Geng X."/>
            <person name="Song L."/>
            <person name="Sun F."/>
            <person name="Li C."/>
            <person name="Wang X."/>
            <person name="Chen A."/>
            <person name="Jin Y."/>
            <person name="Yuan Z."/>
            <person name="Yang Y."/>
            <person name="Tan S."/>
            <person name="Peatman E."/>
            <person name="Lu J."/>
            <person name="Qin Z."/>
            <person name="Dunham R."/>
            <person name="Li Z."/>
            <person name="Sonstegard T."/>
            <person name="Feng J."/>
            <person name="Danzmann R.G."/>
            <person name="Schroeder S."/>
            <person name="Scheffler B."/>
            <person name="Duke M.V."/>
            <person name="Ballard L."/>
            <person name="Kucuktas H."/>
            <person name="Kaltenboeck L."/>
            <person name="Liu H."/>
            <person name="Armbruster J."/>
            <person name="Xie Y."/>
            <person name="Kirby M.L."/>
            <person name="Tian Y."/>
            <person name="Flanagan M.E."/>
            <person name="Mu W."/>
            <person name="Waldbieser G.C."/>
        </authorList>
    </citation>
    <scope>NUCLEOTIDE SEQUENCE [LARGE SCALE GENOMIC DNA]</scope>
    <source>
        <strain evidence="4">SDA103</strain>
    </source>
</reference>